<dbReference type="RefSeq" id="WP_272445681.1">
    <property type="nucleotide sequence ID" value="NZ_JAMQKC010000004.1"/>
</dbReference>
<dbReference type="EMBL" id="JAMQKC010000004">
    <property type="protein sequence ID" value="MDC3416668.1"/>
    <property type="molecule type" value="Genomic_DNA"/>
</dbReference>
<feature type="transmembrane region" description="Helical" evidence="1">
    <location>
        <begin position="6"/>
        <end position="28"/>
    </location>
</feature>
<sequence length="134" mass="15583">MKKKNFILIFFLSITIAVISFFSVSLMANQKKSSDEPLVINNKEVSSKYFNDLNERTADLGESIIKKLDGTKFQLNTILLRAEKYPTQVIYIKSIKNTTLKEKQNIKNTIHNIIQSKNFSEKEKFEIVFRENKS</sequence>
<gene>
    <name evidence="2" type="ORF">NC799_07025</name>
</gene>
<dbReference type="Proteomes" id="UP001145069">
    <property type="component" value="Unassembled WGS sequence"/>
</dbReference>
<evidence type="ECO:0000256" key="1">
    <source>
        <dbReference type="SAM" id="Phobius"/>
    </source>
</evidence>
<protein>
    <submittedName>
        <fullName evidence="2">Uncharacterized protein</fullName>
    </submittedName>
</protein>
<proteinExistence type="predicted"/>
<reference evidence="2" key="1">
    <citation type="submission" date="2022-06" db="EMBL/GenBank/DDBJ databases">
        <title>Aquibacillus sp. a new bacterium isolated from soil saline samples.</title>
        <authorList>
            <person name="Galisteo C."/>
            <person name="De La Haba R."/>
            <person name="Sanchez-Porro C."/>
            <person name="Ventosa A."/>
        </authorList>
    </citation>
    <scope>NUCLEOTIDE SEQUENCE</scope>
    <source>
        <strain evidence="2">3ASR75-54</strain>
    </source>
</reference>
<accession>A0A9X3WCY6</accession>
<keyword evidence="1" id="KW-1133">Transmembrane helix</keyword>
<evidence type="ECO:0000313" key="3">
    <source>
        <dbReference type="Proteomes" id="UP001145069"/>
    </source>
</evidence>
<keyword evidence="3" id="KW-1185">Reference proteome</keyword>
<keyword evidence="1" id="KW-0812">Transmembrane</keyword>
<comment type="caution">
    <text evidence="2">The sequence shown here is derived from an EMBL/GenBank/DDBJ whole genome shotgun (WGS) entry which is preliminary data.</text>
</comment>
<name>A0A9X3WCY6_9BACI</name>
<evidence type="ECO:0000313" key="2">
    <source>
        <dbReference type="EMBL" id="MDC3416668.1"/>
    </source>
</evidence>
<keyword evidence="1" id="KW-0472">Membrane</keyword>
<dbReference type="AlphaFoldDB" id="A0A9X3WCY6"/>
<organism evidence="2 3">
    <name type="scientific">Aquibacillus salsiterrae</name>
    <dbReference type="NCBI Taxonomy" id="2950439"/>
    <lineage>
        <taxon>Bacteria</taxon>
        <taxon>Bacillati</taxon>
        <taxon>Bacillota</taxon>
        <taxon>Bacilli</taxon>
        <taxon>Bacillales</taxon>
        <taxon>Bacillaceae</taxon>
        <taxon>Aquibacillus</taxon>
    </lineage>
</organism>